<evidence type="ECO:0000313" key="1">
    <source>
        <dbReference type="EMBL" id="CAH3190578.1"/>
    </source>
</evidence>
<gene>
    <name evidence="1" type="ORF">PLOB_00047572</name>
</gene>
<dbReference type="EMBL" id="CALNXK010000885">
    <property type="protein sequence ID" value="CAH3190578.1"/>
    <property type="molecule type" value="Genomic_DNA"/>
</dbReference>
<comment type="caution">
    <text evidence="1">The sequence shown here is derived from an EMBL/GenBank/DDBJ whole genome shotgun (WGS) entry which is preliminary data.</text>
</comment>
<name>A0ABN8SFU3_9CNID</name>
<accession>A0ABN8SFU3</accession>
<sequence>MMFRRNRGTILKNCTTPMTCGKKWKELFLSAYYNNSFNNYVGDQRKTWKTINESTSRKSNKTIINEIQYQGLKSSNQAEVAELLNTFFIEIGPRLSRNVSNVDTTYKEFLCGTSKEFLKHQRQVSTTIMMYKTVHGMTPDYLTSKFVSLDEITSYRLRNTENKLVHCPYQLFKEKFFL</sequence>
<reference evidence="1 2" key="1">
    <citation type="submission" date="2022-05" db="EMBL/GenBank/DDBJ databases">
        <authorList>
            <consortium name="Genoscope - CEA"/>
            <person name="William W."/>
        </authorList>
    </citation>
    <scope>NUCLEOTIDE SEQUENCE [LARGE SCALE GENOMIC DNA]</scope>
</reference>
<proteinExistence type="predicted"/>
<organism evidence="1 2">
    <name type="scientific">Porites lobata</name>
    <dbReference type="NCBI Taxonomy" id="104759"/>
    <lineage>
        <taxon>Eukaryota</taxon>
        <taxon>Metazoa</taxon>
        <taxon>Cnidaria</taxon>
        <taxon>Anthozoa</taxon>
        <taxon>Hexacorallia</taxon>
        <taxon>Scleractinia</taxon>
        <taxon>Fungiina</taxon>
        <taxon>Poritidae</taxon>
        <taxon>Porites</taxon>
    </lineage>
</organism>
<keyword evidence="2" id="KW-1185">Reference proteome</keyword>
<dbReference type="Proteomes" id="UP001159405">
    <property type="component" value="Unassembled WGS sequence"/>
</dbReference>
<evidence type="ECO:0000313" key="2">
    <source>
        <dbReference type="Proteomes" id="UP001159405"/>
    </source>
</evidence>
<protein>
    <submittedName>
        <fullName evidence="1">Uncharacterized protein</fullName>
    </submittedName>
</protein>